<evidence type="ECO:0000313" key="12">
    <source>
        <dbReference type="Proteomes" id="UP000304148"/>
    </source>
</evidence>
<feature type="transmembrane region" description="Helical" evidence="10">
    <location>
        <begin position="6"/>
        <end position="23"/>
    </location>
</feature>
<feature type="transmembrane region" description="Helical" evidence="10">
    <location>
        <begin position="149"/>
        <end position="168"/>
    </location>
</feature>
<dbReference type="Proteomes" id="UP000304148">
    <property type="component" value="Chromosome"/>
</dbReference>
<dbReference type="PANTHER" id="PTHR13285:SF23">
    <property type="entry name" value="TEICHOIC ACID D-ALANYLTRANSFERASE"/>
    <property type="match status" value="1"/>
</dbReference>
<comment type="subcellular location">
    <subcellularLocation>
        <location evidence="1">Cell membrane</location>
        <topology evidence="1">Multi-pass membrane protein</topology>
    </subcellularLocation>
</comment>
<evidence type="ECO:0000256" key="3">
    <source>
        <dbReference type="ARBA" id="ARBA00022475"/>
    </source>
</evidence>
<dbReference type="PANTHER" id="PTHR13285">
    <property type="entry name" value="ACYLTRANSFERASE"/>
    <property type="match status" value="1"/>
</dbReference>
<gene>
    <name evidence="11" type="primary">patA</name>
    <name evidence="11" type="ORF">PBLR_14878</name>
</gene>
<dbReference type="InterPro" id="IPR051085">
    <property type="entry name" value="MB_O-acyltransferase"/>
</dbReference>
<feature type="transmembrane region" description="Helical" evidence="10">
    <location>
        <begin position="311"/>
        <end position="336"/>
    </location>
</feature>
<keyword evidence="4 9" id="KW-0808">Transferase</keyword>
<feature type="transmembrane region" description="Helical" evidence="10">
    <location>
        <begin position="119"/>
        <end position="137"/>
    </location>
</feature>
<dbReference type="InterPro" id="IPR004299">
    <property type="entry name" value="MBOAT_fam"/>
</dbReference>
<evidence type="ECO:0000256" key="7">
    <source>
        <dbReference type="ARBA" id="ARBA00023136"/>
    </source>
</evidence>
<dbReference type="PIRSF" id="PIRSF016636">
    <property type="entry name" value="AlgI_DltB"/>
    <property type="match status" value="1"/>
</dbReference>
<evidence type="ECO:0000256" key="6">
    <source>
        <dbReference type="ARBA" id="ARBA00022989"/>
    </source>
</evidence>
<dbReference type="GO" id="GO:0016746">
    <property type="term" value="F:acyltransferase activity"/>
    <property type="evidence" value="ECO:0007669"/>
    <property type="project" value="UniProtKB-KW"/>
</dbReference>
<evidence type="ECO:0000256" key="9">
    <source>
        <dbReference type="PIRNR" id="PIRNR016636"/>
    </source>
</evidence>
<keyword evidence="8 9" id="KW-0012">Acyltransferase</keyword>
<dbReference type="InterPro" id="IPR024194">
    <property type="entry name" value="Ac/AlaTfrase_AlgI/DltB"/>
</dbReference>
<evidence type="ECO:0000256" key="8">
    <source>
        <dbReference type="ARBA" id="ARBA00023315"/>
    </source>
</evidence>
<protein>
    <submittedName>
        <fullName evidence="11">Peptidoglycan O-acetyltransferase</fullName>
        <ecNumber evidence="11">2.3.1.-</ecNumber>
    </submittedName>
</protein>
<comment type="similarity">
    <text evidence="2 9">Belongs to the membrane-bound acyltransferase family.</text>
</comment>
<feature type="transmembrane region" description="Helical" evidence="10">
    <location>
        <begin position="51"/>
        <end position="69"/>
    </location>
</feature>
<dbReference type="EMBL" id="LS992241">
    <property type="protein sequence ID" value="SYX86452.1"/>
    <property type="molecule type" value="Genomic_DNA"/>
</dbReference>
<accession>A0A383RIP0</accession>
<dbReference type="RefSeq" id="WP_138188384.1">
    <property type="nucleotide sequence ID" value="NZ_LS992241.1"/>
</dbReference>
<keyword evidence="3 9" id="KW-1003">Cell membrane</keyword>
<evidence type="ECO:0000313" key="11">
    <source>
        <dbReference type="EMBL" id="SYX86452.1"/>
    </source>
</evidence>
<dbReference type="InterPro" id="IPR028362">
    <property type="entry name" value="AlgI"/>
</dbReference>
<reference evidence="12" key="1">
    <citation type="submission" date="2018-08" db="EMBL/GenBank/DDBJ databases">
        <authorList>
            <person name="Chevrot R."/>
        </authorList>
    </citation>
    <scope>NUCLEOTIDE SEQUENCE [LARGE SCALE GENOMIC DNA]</scope>
</reference>
<feature type="transmembrane region" description="Helical" evidence="10">
    <location>
        <begin position="357"/>
        <end position="374"/>
    </location>
</feature>
<dbReference type="EC" id="2.3.1.-" evidence="11"/>
<feature type="transmembrane region" description="Helical" evidence="10">
    <location>
        <begin position="279"/>
        <end position="299"/>
    </location>
</feature>
<dbReference type="PIRSF" id="PIRSF500217">
    <property type="entry name" value="AlgI"/>
    <property type="match status" value="1"/>
</dbReference>
<feature type="transmembrane region" description="Helical" evidence="10">
    <location>
        <begin position="459"/>
        <end position="479"/>
    </location>
</feature>
<feature type="transmembrane region" description="Helical" evidence="10">
    <location>
        <begin position="81"/>
        <end position="99"/>
    </location>
</feature>
<evidence type="ECO:0000256" key="10">
    <source>
        <dbReference type="SAM" id="Phobius"/>
    </source>
</evidence>
<dbReference type="GO" id="GO:0042121">
    <property type="term" value="P:alginic acid biosynthetic process"/>
    <property type="evidence" value="ECO:0007669"/>
    <property type="project" value="InterPro"/>
</dbReference>
<evidence type="ECO:0000256" key="4">
    <source>
        <dbReference type="ARBA" id="ARBA00022679"/>
    </source>
</evidence>
<dbReference type="GO" id="GO:0005886">
    <property type="term" value="C:plasma membrane"/>
    <property type="evidence" value="ECO:0007669"/>
    <property type="project" value="UniProtKB-SubCell"/>
</dbReference>
<keyword evidence="7 9" id="KW-0472">Membrane</keyword>
<keyword evidence="5 10" id="KW-0812">Transmembrane</keyword>
<feature type="transmembrane region" description="Helical" evidence="10">
    <location>
        <begin position="245"/>
        <end position="267"/>
    </location>
</feature>
<feature type="transmembrane region" description="Helical" evidence="10">
    <location>
        <begin position="429"/>
        <end position="447"/>
    </location>
</feature>
<organism evidence="11 12">
    <name type="scientific">Paenibacillus alvei</name>
    <name type="common">Bacillus alvei</name>
    <dbReference type="NCBI Taxonomy" id="44250"/>
    <lineage>
        <taxon>Bacteria</taxon>
        <taxon>Bacillati</taxon>
        <taxon>Bacillota</taxon>
        <taxon>Bacilli</taxon>
        <taxon>Bacillales</taxon>
        <taxon>Paenibacillaceae</taxon>
        <taxon>Paenibacillus</taxon>
    </lineage>
</organism>
<evidence type="ECO:0000256" key="2">
    <source>
        <dbReference type="ARBA" id="ARBA00010323"/>
    </source>
</evidence>
<name>A0A383RIP0_PAEAL</name>
<evidence type="ECO:0000256" key="5">
    <source>
        <dbReference type="ARBA" id="ARBA00022692"/>
    </source>
</evidence>
<keyword evidence="6 10" id="KW-1133">Transmembrane helix</keyword>
<dbReference type="Pfam" id="PF03062">
    <property type="entry name" value="MBOAT"/>
    <property type="match status" value="1"/>
</dbReference>
<evidence type="ECO:0000256" key="1">
    <source>
        <dbReference type="ARBA" id="ARBA00004651"/>
    </source>
</evidence>
<sequence>MLFNSFEFLFAFLPVVLVIYFLLNAMKVFRISDFFLVGCSLFFYAWWNISYLPILLTSLIVNFYMGKYLNHTQLVSKRKIILVFGIFFNVVLLGIFKYLDFFVLNINTILGSNLNLFHLALPLAISFFTFQQIAYLVDCYKYETKKYNFIDYSLFVTFFPQLIAGPIVQHYEVLPQFKKESNRSSNYLNIAKGIVIFTIGLFKKCVIADNFAIYATDGFRTASNLTFIESWITSLSYTFQLYFDFSGYSDMAIGIALLFNITLPINFNSPYKSLNIKEFWKRWHITLGRFLTTYLYIPIGGSKKGGTRTCINLLIIFLVSGFWHGAGWTFILWGALHGIASVIYRIWSNMNLKMSKLFAWFLTFNFVNMTWVLFRASNVEEALYIIKSMIGLNGFALPTNLQYFGDKAIHIGQVLNLRFTPFFIGTGKGILQIVVMIILSLIVTTCINNSSEVLRKFRFTIPNALIITIMFIISILTFTKISEFLYFNF</sequence>
<dbReference type="AlphaFoldDB" id="A0A383RIP0"/>
<proteinExistence type="inferred from homology"/>